<organism evidence="2 3">
    <name type="scientific">Clostridium isatidis</name>
    <dbReference type="NCBI Taxonomy" id="182773"/>
    <lineage>
        <taxon>Bacteria</taxon>
        <taxon>Bacillati</taxon>
        <taxon>Bacillota</taxon>
        <taxon>Clostridia</taxon>
        <taxon>Eubacteriales</taxon>
        <taxon>Clostridiaceae</taxon>
        <taxon>Clostridium</taxon>
    </lineage>
</organism>
<reference evidence="2 3" key="1">
    <citation type="submission" date="2016-08" db="EMBL/GenBank/DDBJ databases">
        <title>Complete Genome Sequence Of The Indigo Reducing Clostridium isatidis DSM15098.</title>
        <authorList>
            <person name="Little G.T."/>
            <person name="Minton N.P."/>
        </authorList>
    </citation>
    <scope>NUCLEOTIDE SEQUENCE [LARGE SCALE GENOMIC DNA]</scope>
    <source>
        <strain evidence="2 3">DSM 15098</strain>
    </source>
</reference>
<gene>
    <name evidence="2" type="ORF">BEN51_04030</name>
</gene>
<keyword evidence="3" id="KW-1185">Reference proteome</keyword>
<protein>
    <submittedName>
        <fullName evidence="2">Uncharacterized protein</fullName>
    </submittedName>
</protein>
<name>A0A343JAW7_9CLOT</name>
<keyword evidence="1" id="KW-1133">Transmembrane helix</keyword>
<dbReference type="RefSeq" id="WP_119864809.1">
    <property type="nucleotide sequence ID" value="NZ_CP016786.1"/>
</dbReference>
<feature type="transmembrane region" description="Helical" evidence="1">
    <location>
        <begin position="30"/>
        <end position="49"/>
    </location>
</feature>
<keyword evidence="1" id="KW-0812">Transmembrane</keyword>
<sequence length="132" mass="15502">MKKYIRNKNFLPLDYLEEINERDESAIKRLLNILILINIFIFPITLSSLKKYKTEPVVEVISTVEEAKNRKNILIFIEEIDKNITKLEIQNGVGTIETNNIDKIYFIEEENKLKITSISKNKDKKYILGVEI</sequence>
<dbReference type="KEGG" id="cia:BEN51_04030"/>
<keyword evidence="1" id="KW-0472">Membrane</keyword>
<dbReference type="EMBL" id="CP016786">
    <property type="protein sequence ID" value="ASW42675.1"/>
    <property type="molecule type" value="Genomic_DNA"/>
</dbReference>
<accession>A0A343JAW7</accession>
<evidence type="ECO:0000313" key="3">
    <source>
        <dbReference type="Proteomes" id="UP000264883"/>
    </source>
</evidence>
<evidence type="ECO:0000256" key="1">
    <source>
        <dbReference type="SAM" id="Phobius"/>
    </source>
</evidence>
<dbReference type="AlphaFoldDB" id="A0A343JAW7"/>
<evidence type="ECO:0000313" key="2">
    <source>
        <dbReference type="EMBL" id="ASW42675.1"/>
    </source>
</evidence>
<dbReference type="Proteomes" id="UP000264883">
    <property type="component" value="Chromosome"/>
</dbReference>
<proteinExistence type="predicted"/>
<dbReference type="OrthoDB" id="1918104at2"/>